<comment type="caution">
    <text evidence="2">The sequence shown here is derived from an EMBL/GenBank/DDBJ whole genome shotgun (WGS) entry which is preliminary data.</text>
</comment>
<accession>A0A1Y2EBC7</accession>
<reference evidence="2 3" key="1">
    <citation type="submission" date="2016-07" db="EMBL/GenBank/DDBJ databases">
        <title>Pervasive Adenine N6-methylation of Active Genes in Fungi.</title>
        <authorList>
            <consortium name="DOE Joint Genome Institute"/>
            <person name="Mondo S.J."/>
            <person name="Dannebaum R.O."/>
            <person name="Kuo R.C."/>
            <person name="Labutti K."/>
            <person name="Haridas S."/>
            <person name="Kuo A."/>
            <person name="Salamov A."/>
            <person name="Ahrendt S.R."/>
            <person name="Lipzen A."/>
            <person name="Sullivan W."/>
            <person name="Andreopoulos W.B."/>
            <person name="Clum A."/>
            <person name="Lindquist E."/>
            <person name="Daum C."/>
            <person name="Ramamoorthy G.K."/>
            <person name="Gryganskyi A."/>
            <person name="Culley D."/>
            <person name="Magnuson J.K."/>
            <person name="James T.Y."/>
            <person name="O'Malley M.A."/>
            <person name="Stajich J.E."/>
            <person name="Spatafora J.W."/>
            <person name="Visel A."/>
            <person name="Grigoriev I.V."/>
        </authorList>
    </citation>
    <scope>NUCLEOTIDE SEQUENCE [LARGE SCALE GENOMIC DNA]</scope>
    <source>
        <strain evidence="2 3">CBS 129021</strain>
    </source>
</reference>
<feature type="compositionally biased region" description="Polar residues" evidence="1">
    <location>
        <begin position="57"/>
        <end position="68"/>
    </location>
</feature>
<sequence length="441" mass="49385">MGLPLFIAPVESDIPSKPAAKSPADIAHSRSPIRRVGNRRRELNDIREHRLGLLAALQSNESNSNLPQNRPAERLSPDEPTVNLVSLPPFFDEPSFEELAGLIPRNRSESRGPRSNVEIEIPGIEIDGPGNRSESHGPRSNANIEIRPVRVEVPDTTPLHEESYMRNDRVSWNDSSRPDQWSLGARSSTRVPRMRSSREVINGPPFGSSRRYVLPRGYESRTPGRSYDSSDYLSYRSATPQGPDPAEYLTEYRRRRGLRVSSNQARIHRHVRLVRYADGLGDRDRSLSPEGDREWDTLQSTLTPDPQPPSVGSSFASTSASAAASQTTANSSNTSMTNPEEEAEPPCDPAVDNSDTDGERDEDAEEQQTEPPRRPTLQWRRSYADVVAELLPASRDDGPERLEWLSDMQNIIRRLAEQERIPDEWWAGAGLSRSAAWDESN</sequence>
<evidence type="ECO:0000256" key="1">
    <source>
        <dbReference type="SAM" id="MobiDB-lite"/>
    </source>
</evidence>
<organism evidence="2 3">
    <name type="scientific">Pseudomassariella vexata</name>
    <dbReference type="NCBI Taxonomy" id="1141098"/>
    <lineage>
        <taxon>Eukaryota</taxon>
        <taxon>Fungi</taxon>
        <taxon>Dikarya</taxon>
        <taxon>Ascomycota</taxon>
        <taxon>Pezizomycotina</taxon>
        <taxon>Sordariomycetes</taxon>
        <taxon>Xylariomycetidae</taxon>
        <taxon>Amphisphaeriales</taxon>
        <taxon>Pseudomassariaceae</taxon>
        <taxon>Pseudomassariella</taxon>
    </lineage>
</organism>
<feature type="region of interest" description="Disordered" evidence="1">
    <location>
        <begin position="106"/>
        <end position="247"/>
    </location>
</feature>
<dbReference type="EMBL" id="MCFJ01000003">
    <property type="protein sequence ID" value="ORY68861.1"/>
    <property type="molecule type" value="Genomic_DNA"/>
</dbReference>
<gene>
    <name evidence="2" type="ORF">BCR38DRAFT_472312</name>
</gene>
<dbReference type="OrthoDB" id="3946700at2759"/>
<keyword evidence="3" id="KW-1185">Reference proteome</keyword>
<dbReference type="Proteomes" id="UP000193689">
    <property type="component" value="Unassembled WGS sequence"/>
</dbReference>
<dbReference type="InParanoid" id="A0A1Y2EBC7"/>
<feature type="region of interest" description="Disordered" evidence="1">
    <location>
        <begin position="12"/>
        <end position="41"/>
    </location>
</feature>
<dbReference type="AlphaFoldDB" id="A0A1Y2EBC7"/>
<evidence type="ECO:0000313" key="3">
    <source>
        <dbReference type="Proteomes" id="UP000193689"/>
    </source>
</evidence>
<protein>
    <submittedName>
        <fullName evidence="2">Uncharacterized protein</fullName>
    </submittedName>
</protein>
<feature type="compositionally biased region" description="Acidic residues" evidence="1">
    <location>
        <begin position="354"/>
        <end position="368"/>
    </location>
</feature>
<dbReference type="RefSeq" id="XP_040719148.1">
    <property type="nucleotide sequence ID" value="XM_040862904.1"/>
</dbReference>
<feature type="region of interest" description="Disordered" evidence="1">
    <location>
        <begin position="56"/>
        <end position="81"/>
    </location>
</feature>
<dbReference type="GeneID" id="63779116"/>
<feature type="compositionally biased region" description="Polar residues" evidence="1">
    <location>
        <begin position="172"/>
        <end position="190"/>
    </location>
</feature>
<proteinExistence type="predicted"/>
<feature type="compositionally biased region" description="Low complexity" evidence="1">
    <location>
        <begin position="313"/>
        <end position="338"/>
    </location>
</feature>
<feature type="compositionally biased region" description="Basic and acidic residues" evidence="1">
    <location>
        <begin position="147"/>
        <end position="171"/>
    </location>
</feature>
<feature type="compositionally biased region" description="Basic and acidic residues" evidence="1">
    <location>
        <begin position="281"/>
        <end position="296"/>
    </location>
</feature>
<name>A0A1Y2EBC7_9PEZI</name>
<feature type="compositionally biased region" description="Low complexity" evidence="1">
    <location>
        <begin position="118"/>
        <end position="130"/>
    </location>
</feature>
<feature type="compositionally biased region" description="Low complexity" evidence="1">
    <location>
        <begin position="225"/>
        <end position="237"/>
    </location>
</feature>
<evidence type="ECO:0000313" key="2">
    <source>
        <dbReference type="EMBL" id="ORY68861.1"/>
    </source>
</evidence>
<feature type="region of interest" description="Disordered" evidence="1">
    <location>
        <begin position="281"/>
        <end position="381"/>
    </location>
</feature>